<keyword evidence="2" id="KW-0274">FAD</keyword>
<reference evidence="5" key="1">
    <citation type="submission" date="2022-09" db="EMBL/GenBank/DDBJ databases">
        <title>Fusarium specimens isolated from Avocado Roots.</title>
        <authorList>
            <person name="Stajich J."/>
            <person name="Roper C."/>
            <person name="Heimlech-Rivalta G."/>
        </authorList>
    </citation>
    <scope>NUCLEOTIDE SEQUENCE</scope>
    <source>
        <strain evidence="5">CF00136</strain>
    </source>
</reference>
<proteinExistence type="predicted"/>
<dbReference type="GO" id="GO:0050661">
    <property type="term" value="F:NADP binding"/>
    <property type="evidence" value="ECO:0007669"/>
    <property type="project" value="InterPro"/>
</dbReference>
<keyword evidence="3" id="KW-0521">NADP</keyword>
<organism evidence="5 6">
    <name type="scientific">Fusarium torreyae</name>
    <dbReference type="NCBI Taxonomy" id="1237075"/>
    <lineage>
        <taxon>Eukaryota</taxon>
        <taxon>Fungi</taxon>
        <taxon>Dikarya</taxon>
        <taxon>Ascomycota</taxon>
        <taxon>Pezizomycotina</taxon>
        <taxon>Sordariomycetes</taxon>
        <taxon>Hypocreomycetidae</taxon>
        <taxon>Hypocreales</taxon>
        <taxon>Nectriaceae</taxon>
        <taxon>Fusarium</taxon>
    </lineage>
</organism>
<dbReference type="GO" id="GO:0050660">
    <property type="term" value="F:flavin adenine dinucleotide binding"/>
    <property type="evidence" value="ECO:0007669"/>
    <property type="project" value="InterPro"/>
</dbReference>
<protein>
    <recommendedName>
        <fullName evidence="7">Cyclohexanone monooxygenase</fullName>
    </recommendedName>
</protein>
<comment type="caution">
    <text evidence="5">The sequence shown here is derived from an EMBL/GenBank/DDBJ whole genome shotgun (WGS) entry which is preliminary data.</text>
</comment>
<keyword evidence="1" id="KW-0285">Flavoprotein</keyword>
<evidence type="ECO:0008006" key="7">
    <source>
        <dbReference type="Google" id="ProtNLM"/>
    </source>
</evidence>
<dbReference type="InterPro" id="IPR036188">
    <property type="entry name" value="FAD/NAD-bd_sf"/>
</dbReference>
<dbReference type="PANTHER" id="PTHR43098:SF5">
    <property type="entry name" value="DUAL-FUNCTIONAL MONOOXYGENASE_METHYLTRANSFERASE PSOF"/>
    <property type="match status" value="1"/>
</dbReference>
<name>A0A9W8VB34_9HYPO</name>
<dbReference type="AlphaFoldDB" id="A0A9W8VB34"/>
<evidence type="ECO:0000256" key="3">
    <source>
        <dbReference type="ARBA" id="ARBA00022857"/>
    </source>
</evidence>
<evidence type="ECO:0000256" key="4">
    <source>
        <dbReference type="ARBA" id="ARBA00023002"/>
    </source>
</evidence>
<dbReference type="InterPro" id="IPR050775">
    <property type="entry name" value="FAD-binding_Monooxygenases"/>
</dbReference>
<dbReference type="SUPFAM" id="SSF51905">
    <property type="entry name" value="FAD/NAD(P)-binding domain"/>
    <property type="match status" value="2"/>
</dbReference>
<evidence type="ECO:0000256" key="2">
    <source>
        <dbReference type="ARBA" id="ARBA00022827"/>
    </source>
</evidence>
<dbReference type="Gene3D" id="3.50.50.60">
    <property type="entry name" value="FAD/NAD(P)-binding domain"/>
    <property type="match status" value="2"/>
</dbReference>
<dbReference type="PRINTS" id="PR00411">
    <property type="entry name" value="PNDRDTASEI"/>
</dbReference>
<dbReference type="OrthoDB" id="66881at2759"/>
<evidence type="ECO:0000313" key="5">
    <source>
        <dbReference type="EMBL" id="KAJ4248458.1"/>
    </source>
</evidence>
<dbReference type="EMBL" id="JAOQAZ010000036">
    <property type="protein sequence ID" value="KAJ4248458.1"/>
    <property type="molecule type" value="Genomic_DNA"/>
</dbReference>
<sequence>MAPNDAYDCDTIIIGAGFSGIRSLWEIQKLGLSVKCFEAGTDIGGAWYWNSYPGARTDSEAWVYAMNFAPNLVNDWDYRSRYPSREEVQQYLCRIVDRFNLRRFIEFEKRIEAIQYSDENQLWTVTVADGSSHTARFVLVATGPLSIPKNPPFANIASFKGEWYQAAKWPKHEVSFHNKRIAIVGTGATGVQIVPKIAPTAKNLTVFQRTPNYVLPGRNYTIDEHQAVEIKENFNTTWKDATSHPFGLAMKPSGYTVKDLADAEKTRRILDRGWECGGFHFQFETFDDIFTSSETNYEASEYVRQKIRAVVRDPKTAELLCPQYPILSKRPPCGHFYYESFNRPNIQLVDISQDTIEVYEKGIQTSSGVEYEFDMIIFALGFDAGTGALSEMDVRGSHGLLLKDYWEAGAQTFAGVMIPEFPNMFLVCGPHVPFGNMPVILDTQVKWIGNTIKYMQDKRLLKIDVTEKAVQAWCTHLEEAFNATLFAESAKKAKAWFVSPGKASKPLFYFGGVPTWARWLESESSLSWSSMQFS</sequence>
<dbReference type="Pfam" id="PF00743">
    <property type="entry name" value="FMO-like"/>
    <property type="match status" value="1"/>
</dbReference>
<accession>A0A9W8VB34</accession>
<keyword evidence="6" id="KW-1185">Reference proteome</keyword>
<evidence type="ECO:0000256" key="1">
    <source>
        <dbReference type="ARBA" id="ARBA00022630"/>
    </source>
</evidence>
<dbReference type="Proteomes" id="UP001152049">
    <property type="component" value="Unassembled WGS sequence"/>
</dbReference>
<dbReference type="GO" id="GO:0004499">
    <property type="term" value="F:N,N-dimethylaniline monooxygenase activity"/>
    <property type="evidence" value="ECO:0007669"/>
    <property type="project" value="InterPro"/>
</dbReference>
<dbReference type="InterPro" id="IPR020946">
    <property type="entry name" value="Flavin_mOase-like"/>
</dbReference>
<evidence type="ECO:0000313" key="6">
    <source>
        <dbReference type="Proteomes" id="UP001152049"/>
    </source>
</evidence>
<dbReference type="PANTHER" id="PTHR43098">
    <property type="entry name" value="L-ORNITHINE N(5)-MONOOXYGENASE-RELATED"/>
    <property type="match status" value="1"/>
</dbReference>
<keyword evidence="4" id="KW-0560">Oxidoreductase</keyword>
<gene>
    <name evidence="5" type="ORF">NW762_012795</name>
</gene>